<protein>
    <submittedName>
        <fullName evidence="1">Uncharacterized protein</fullName>
    </submittedName>
</protein>
<proteinExistence type="predicted"/>
<evidence type="ECO:0000313" key="1">
    <source>
        <dbReference type="EMBL" id="BBM50160.1"/>
    </source>
</evidence>
<sequence length="48" mass="5853">MRIEKLEFVKNIDKFENNSDEYVEINLNRKVTELSSVSYKKNYTVFIY</sequence>
<organism evidence="1 2">
    <name type="scientific">Leptotrichia wadei</name>
    <dbReference type="NCBI Taxonomy" id="157687"/>
    <lineage>
        <taxon>Bacteria</taxon>
        <taxon>Fusobacteriati</taxon>
        <taxon>Fusobacteriota</taxon>
        <taxon>Fusobacteriia</taxon>
        <taxon>Fusobacteriales</taxon>
        <taxon>Leptotrichiaceae</taxon>
        <taxon>Leptotrichia</taxon>
    </lineage>
</organism>
<dbReference type="AlphaFoldDB" id="A0A510KEQ5"/>
<gene>
    <name evidence="1" type="ORF">JMUB3934_1457</name>
</gene>
<reference evidence="1 2" key="1">
    <citation type="submission" date="2019-07" db="EMBL/GenBank/DDBJ databases">
        <title>Complete Genome Sequence of Leptotrichia wadei Strain JMUB3934.</title>
        <authorList>
            <person name="Watanabe S."/>
            <person name="Cui L."/>
        </authorList>
    </citation>
    <scope>NUCLEOTIDE SEQUENCE [LARGE SCALE GENOMIC DNA]</scope>
    <source>
        <strain evidence="1 2">JMUB3934</strain>
    </source>
</reference>
<dbReference type="EMBL" id="AP019835">
    <property type="protein sequence ID" value="BBM50160.1"/>
    <property type="molecule type" value="Genomic_DNA"/>
</dbReference>
<accession>A0A510KEQ5</accession>
<evidence type="ECO:0000313" key="2">
    <source>
        <dbReference type="Proteomes" id="UP000321501"/>
    </source>
</evidence>
<dbReference type="Proteomes" id="UP000321501">
    <property type="component" value="Chromosome"/>
</dbReference>
<dbReference type="RefSeq" id="WP_232052716.1">
    <property type="nucleotide sequence ID" value="NZ_AP019835.1"/>
</dbReference>
<name>A0A510KEQ5_9FUSO</name>